<reference evidence="2" key="1">
    <citation type="journal article" date="2014" name="Int. J. Syst. Evol. Microbiol.">
        <title>Complete genome sequence of Corynebacterium casei LMG S-19264T (=DSM 44701T), isolated from a smear-ripened cheese.</title>
        <authorList>
            <consortium name="US DOE Joint Genome Institute (JGI-PGF)"/>
            <person name="Walter F."/>
            <person name="Albersmeier A."/>
            <person name="Kalinowski J."/>
            <person name="Ruckert C."/>
        </authorList>
    </citation>
    <scope>NUCLEOTIDE SEQUENCE</scope>
    <source>
        <strain evidence="2">CGMCC 1.16134</strain>
    </source>
</reference>
<keyword evidence="1" id="KW-0732">Signal</keyword>
<dbReference type="AlphaFoldDB" id="A0A917FMW8"/>
<protein>
    <recommendedName>
        <fullName evidence="4">Copper amine oxidase-like N-terminal domain-containing protein</fullName>
    </recommendedName>
</protein>
<dbReference type="RefSeq" id="WP_189027913.1">
    <property type="nucleotide sequence ID" value="NZ_BMKR01000017.1"/>
</dbReference>
<sequence length="565" mass="62654">MKKIVTMLLVLALVIPSLGNLASAGTATKAKVSESKVSINGVEGDLYGFNISGSNYFRLRDIARNFSGTSSQFDISWNPSTSAIEIIRGQAYTPEETEESTYYSRSKEYIATRSAAKVLIDGQPLLITAYNIGDSNYVQLRDLGSQIPFEIEYDNASNQIALFSKTPDHAYRVKTAFAAKDNKESSSFPRWKSPVTSYLVHNTDQTTSVIEANQELTIETYNAQYELVNSHKLALELPLFGGFYSGEKYNYVAYGQENPEQNDAKEVIRIVRYDKSFNRVDSVSVKGGESYTVIPFDAGSGRMAEYGDTLVFHTSRERYLTPDGLNHQSQLTIMVNTSTMQVTNDMGRFQKNHVSHSFDQYVLFDGGTQVLVDHGDAYPRSIVLHKGDGASYNEIDLFTIPGAIGANSTGVSIGGFEMSAGNYMVAMNSIDHSKVTEYTSFEMTGLKTDQRDIILSVLPKNDLNAAAVKHITLAKYVGSDLIASIPKLVKISDNKLAVLWQEFDKENHPGKLKYVFVDGNGQAAGEIQTLEHFVLSECSPIIKGDQIVWYANHNGYRMFYSIPLQ</sequence>
<name>A0A917FMW8_9BACL</name>
<comment type="caution">
    <text evidence="2">The sequence shown here is derived from an EMBL/GenBank/DDBJ whole genome shotgun (WGS) entry which is preliminary data.</text>
</comment>
<reference evidence="2" key="2">
    <citation type="submission" date="2020-09" db="EMBL/GenBank/DDBJ databases">
        <authorList>
            <person name="Sun Q."/>
            <person name="Zhou Y."/>
        </authorList>
    </citation>
    <scope>NUCLEOTIDE SEQUENCE</scope>
    <source>
        <strain evidence="2">CGMCC 1.16134</strain>
    </source>
</reference>
<feature type="signal peptide" evidence="1">
    <location>
        <begin position="1"/>
        <end position="22"/>
    </location>
</feature>
<evidence type="ECO:0000313" key="2">
    <source>
        <dbReference type="EMBL" id="GGF90582.1"/>
    </source>
</evidence>
<feature type="chain" id="PRO_5038438201" description="Copper amine oxidase-like N-terminal domain-containing protein" evidence="1">
    <location>
        <begin position="23"/>
        <end position="565"/>
    </location>
</feature>
<evidence type="ECO:0000256" key="1">
    <source>
        <dbReference type="SAM" id="SignalP"/>
    </source>
</evidence>
<evidence type="ECO:0008006" key="4">
    <source>
        <dbReference type="Google" id="ProtNLM"/>
    </source>
</evidence>
<accession>A0A917FMW8</accession>
<organism evidence="2 3">
    <name type="scientific">Paenibacillus albidus</name>
    <dbReference type="NCBI Taxonomy" id="2041023"/>
    <lineage>
        <taxon>Bacteria</taxon>
        <taxon>Bacillati</taxon>
        <taxon>Bacillota</taxon>
        <taxon>Bacilli</taxon>
        <taxon>Bacillales</taxon>
        <taxon>Paenibacillaceae</taxon>
        <taxon>Paenibacillus</taxon>
    </lineage>
</organism>
<evidence type="ECO:0000313" key="3">
    <source>
        <dbReference type="Proteomes" id="UP000637643"/>
    </source>
</evidence>
<keyword evidence="3" id="KW-1185">Reference proteome</keyword>
<dbReference type="EMBL" id="BMKR01000017">
    <property type="protein sequence ID" value="GGF90582.1"/>
    <property type="molecule type" value="Genomic_DNA"/>
</dbReference>
<dbReference type="Proteomes" id="UP000637643">
    <property type="component" value="Unassembled WGS sequence"/>
</dbReference>
<proteinExistence type="predicted"/>
<gene>
    <name evidence="2" type="ORF">GCM10010912_39650</name>
</gene>